<name>A0A0N5CCT0_STREA</name>
<dbReference type="Pfam" id="PF00098">
    <property type="entry name" value="zf-CCHC"/>
    <property type="match status" value="1"/>
</dbReference>
<dbReference type="InterPro" id="IPR036875">
    <property type="entry name" value="Znf_CCHC_sf"/>
</dbReference>
<sequence>MTKIETFMDPERGTIYECITISKKIVKQKLRDNSNYHTWSLNMIMALKCMKLWPINDSDCDATEKTLLMLRSSVSEPICKTLSYYTKAAPAWAMLKTTFEKNGLMTIIDIKRKLSNIQMKESEDLISYINRFRNLKNELSLLNKNIEDDEAVVMLLQGLPKKYNNIIVYLSEYSHLNFEVAVSELIKLHNCSSNFIKNPKSTERSVVKDNKNQKKILTCHTCSKIGHVSRNCPNRNQMRGRVTTNVNVYVKDNREFRGNRKNNEDNCRIM</sequence>
<proteinExistence type="predicted"/>
<dbReference type="SUPFAM" id="SSF57756">
    <property type="entry name" value="Retrovirus zinc finger-like domains"/>
    <property type="match status" value="1"/>
</dbReference>
<reference evidence="5" key="1">
    <citation type="submission" date="2017-02" db="UniProtKB">
        <authorList>
            <consortium name="WormBaseParasite"/>
        </authorList>
    </citation>
    <scope>IDENTIFICATION</scope>
</reference>
<dbReference type="PANTHER" id="PTHR35317">
    <property type="entry name" value="OS04G0629600 PROTEIN"/>
    <property type="match status" value="1"/>
</dbReference>
<evidence type="ECO:0000313" key="5">
    <source>
        <dbReference type="WBParaSite" id="SPAL_0001568000.1"/>
    </source>
</evidence>
<accession>A0A0N5CCT0</accession>
<dbReference type="InterPro" id="IPR001878">
    <property type="entry name" value="Znf_CCHC"/>
</dbReference>
<keyword evidence="1" id="KW-0862">Zinc</keyword>
<dbReference type="AlphaFoldDB" id="A0A0N5CCT0"/>
<organism evidence="4 5">
    <name type="scientific">Strongyloides papillosus</name>
    <name type="common">Intestinal threadworm</name>
    <dbReference type="NCBI Taxonomy" id="174720"/>
    <lineage>
        <taxon>Eukaryota</taxon>
        <taxon>Metazoa</taxon>
        <taxon>Ecdysozoa</taxon>
        <taxon>Nematoda</taxon>
        <taxon>Chromadorea</taxon>
        <taxon>Rhabditida</taxon>
        <taxon>Tylenchina</taxon>
        <taxon>Panagrolaimomorpha</taxon>
        <taxon>Strongyloidoidea</taxon>
        <taxon>Strongyloididae</taxon>
        <taxon>Strongyloides</taxon>
    </lineage>
</organism>
<dbReference type="PROSITE" id="PS50158">
    <property type="entry name" value="ZF_CCHC"/>
    <property type="match status" value="1"/>
</dbReference>
<dbReference type="Gene3D" id="4.10.60.10">
    <property type="entry name" value="Zinc finger, CCHC-type"/>
    <property type="match status" value="1"/>
</dbReference>
<dbReference type="STRING" id="174720.A0A0N5CCT0"/>
<keyword evidence="4" id="KW-1185">Reference proteome</keyword>
<evidence type="ECO:0000256" key="2">
    <source>
        <dbReference type="SAM" id="Coils"/>
    </source>
</evidence>
<feature type="domain" description="CCHC-type" evidence="3">
    <location>
        <begin position="219"/>
        <end position="234"/>
    </location>
</feature>
<evidence type="ECO:0000313" key="4">
    <source>
        <dbReference type="Proteomes" id="UP000046392"/>
    </source>
</evidence>
<dbReference type="Pfam" id="PF14223">
    <property type="entry name" value="Retrotran_gag_2"/>
    <property type="match status" value="1"/>
</dbReference>
<evidence type="ECO:0000259" key="3">
    <source>
        <dbReference type="PROSITE" id="PS50158"/>
    </source>
</evidence>
<dbReference type="WBParaSite" id="SPAL_0001568000.1">
    <property type="protein sequence ID" value="SPAL_0001568000.1"/>
    <property type="gene ID" value="SPAL_0001568000"/>
</dbReference>
<keyword evidence="2" id="KW-0175">Coiled coil</keyword>
<feature type="coiled-coil region" evidence="2">
    <location>
        <begin position="125"/>
        <end position="152"/>
    </location>
</feature>
<dbReference type="GO" id="GO:0003676">
    <property type="term" value="F:nucleic acid binding"/>
    <property type="evidence" value="ECO:0007669"/>
    <property type="project" value="InterPro"/>
</dbReference>
<dbReference type="Proteomes" id="UP000046392">
    <property type="component" value="Unplaced"/>
</dbReference>
<dbReference type="GO" id="GO:0019899">
    <property type="term" value="F:enzyme binding"/>
    <property type="evidence" value="ECO:0007669"/>
    <property type="project" value="UniProtKB-ARBA"/>
</dbReference>
<dbReference type="GO" id="GO:0008270">
    <property type="term" value="F:zinc ion binding"/>
    <property type="evidence" value="ECO:0007669"/>
    <property type="project" value="UniProtKB-KW"/>
</dbReference>
<dbReference type="PANTHER" id="PTHR35317:SF40">
    <property type="entry name" value="CCHC-TYPE DOMAIN-CONTAINING PROTEIN"/>
    <property type="match status" value="1"/>
</dbReference>
<keyword evidence="1" id="KW-0863">Zinc-finger</keyword>
<keyword evidence="1" id="KW-0479">Metal-binding</keyword>
<dbReference type="SMART" id="SM00343">
    <property type="entry name" value="ZnF_C2HC"/>
    <property type="match status" value="1"/>
</dbReference>
<protein>
    <submittedName>
        <fullName evidence="5">CCHC-type domain-containing protein</fullName>
    </submittedName>
</protein>
<evidence type="ECO:0000256" key="1">
    <source>
        <dbReference type="PROSITE-ProRule" id="PRU00047"/>
    </source>
</evidence>